<accession>A0ABW3YSV1</accession>
<proteinExistence type="predicted"/>
<dbReference type="EMBL" id="JBHTNF010000001">
    <property type="protein sequence ID" value="MFD1326691.1"/>
    <property type="molecule type" value="Genomic_DNA"/>
</dbReference>
<evidence type="ECO:0000313" key="1">
    <source>
        <dbReference type="EMBL" id="MFD1326691.1"/>
    </source>
</evidence>
<name>A0ABW3YSV1_MYCRA</name>
<comment type="caution">
    <text evidence="1">The sequence shown here is derived from an EMBL/GenBank/DDBJ whole genome shotgun (WGS) entry which is preliminary data.</text>
</comment>
<gene>
    <name evidence="1" type="ORF">ACFQ33_02090</name>
</gene>
<dbReference type="RefSeq" id="WP_374838273.1">
    <property type="nucleotide sequence ID" value="NZ_JBHEEW010000006.1"/>
</dbReference>
<dbReference type="Proteomes" id="UP001597173">
    <property type="component" value="Unassembled WGS sequence"/>
</dbReference>
<reference evidence="2" key="1">
    <citation type="journal article" date="2019" name="Int. J. Syst. Evol. Microbiol.">
        <title>The Global Catalogue of Microorganisms (GCM) 10K type strain sequencing project: providing services to taxonomists for standard genome sequencing and annotation.</title>
        <authorList>
            <consortium name="The Broad Institute Genomics Platform"/>
            <consortium name="The Broad Institute Genome Sequencing Center for Infectious Disease"/>
            <person name="Wu L."/>
            <person name="Ma J."/>
        </authorList>
    </citation>
    <scope>NUCLEOTIDE SEQUENCE [LARGE SCALE GENOMIC DNA]</scope>
    <source>
        <strain evidence="2">CCUG 55609</strain>
    </source>
</reference>
<keyword evidence="2" id="KW-1185">Reference proteome</keyword>
<protein>
    <submittedName>
        <fullName evidence="1">Uncharacterized protein</fullName>
    </submittedName>
</protein>
<evidence type="ECO:0000313" key="2">
    <source>
        <dbReference type="Proteomes" id="UP001597173"/>
    </source>
</evidence>
<sequence length="254" mass="29157">MNILVRDVLEIDVCLIAGRRPDLLLRTLGSFNKQLFQNFKIQRFIANIDPIFGDEADQKSCVDIINDLFPNAEISTPDKAGFTAAVRRNWSKIKAPLALHLEDDWVLQHAIGPADLAAFHRDDRLAQICFNHADKRWPIGEKGPYAYGRKRLTIFGMKTPLKSARMSIFTTSPGFLRGPFARRCAEIMDDRFDPEKQFYKSVNPALERYVADFRSLVLGDAPNYPILDIGRDWRGDRNINKQYDNWQSVWTEAP</sequence>
<organism evidence="1 2">
    <name type="scientific">Mycoplana ramosa</name>
    <name type="common">Mycoplana bullata</name>
    <dbReference type="NCBI Taxonomy" id="40837"/>
    <lineage>
        <taxon>Bacteria</taxon>
        <taxon>Pseudomonadati</taxon>
        <taxon>Pseudomonadota</taxon>
        <taxon>Alphaproteobacteria</taxon>
        <taxon>Hyphomicrobiales</taxon>
        <taxon>Rhizobiaceae</taxon>
        <taxon>Mycoplana</taxon>
    </lineage>
</organism>